<dbReference type="PANTHER" id="PTHR33164">
    <property type="entry name" value="TRANSCRIPTIONAL REGULATOR, MARR FAMILY"/>
    <property type="match status" value="1"/>
</dbReference>
<protein>
    <submittedName>
        <fullName evidence="3">MarR family transcriptional regulator</fullName>
    </submittedName>
</protein>
<evidence type="ECO:0000259" key="2">
    <source>
        <dbReference type="SMART" id="SM00347"/>
    </source>
</evidence>
<accession>A0A6M4IW44</accession>
<keyword evidence="4" id="KW-1185">Reference proteome</keyword>
<dbReference type="RefSeq" id="WP_171227365.1">
    <property type="nucleotide sequence ID" value="NZ_CP053085.1"/>
</dbReference>
<dbReference type="InterPro" id="IPR036390">
    <property type="entry name" value="WH_DNA-bd_sf"/>
</dbReference>
<feature type="compositionally biased region" description="Low complexity" evidence="1">
    <location>
        <begin position="20"/>
        <end position="33"/>
    </location>
</feature>
<evidence type="ECO:0000313" key="4">
    <source>
        <dbReference type="Proteomes" id="UP000500938"/>
    </source>
</evidence>
<gene>
    <name evidence="3" type="ORF">HKW67_21560</name>
</gene>
<dbReference type="InterPro" id="IPR036388">
    <property type="entry name" value="WH-like_DNA-bd_sf"/>
</dbReference>
<dbReference type="EMBL" id="CP053085">
    <property type="protein sequence ID" value="QJR37929.1"/>
    <property type="molecule type" value="Genomic_DNA"/>
</dbReference>
<dbReference type="KEGG" id="ggr:HKW67_21560"/>
<organism evidence="3 4">
    <name type="scientific">Gemmatimonas groenlandica</name>
    <dbReference type="NCBI Taxonomy" id="2732249"/>
    <lineage>
        <taxon>Bacteria</taxon>
        <taxon>Pseudomonadati</taxon>
        <taxon>Gemmatimonadota</taxon>
        <taxon>Gemmatimonadia</taxon>
        <taxon>Gemmatimonadales</taxon>
        <taxon>Gemmatimonadaceae</taxon>
        <taxon>Gemmatimonas</taxon>
    </lineage>
</organism>
<sequence length="185" mass="19712">MPDKPSAKRRRSSAAPVLTASAEAESVPAESRSGMMPDTIPQVVAASRDVYAAIDEVDTLIAARLGVHRGDLRCLNLLEHGPRRPSEIGSALRMTSGAVTALIDRLESAGYARRVHGVRDRRAVHVELPPAAFAQVGRLYGAIARSLTEAFRHLNEVEIDATTRGLTLFAAGCRAGVAHIAQDAT</sequence>
<dbReference type="SUPFAM" id="SSF46785">
    <property type="entry name" value="Winged helix' DNA-binding domain"/>
    <property type="match status" value="1"/>
</dbReference>
<dbReference type="Pfam" id="PF12802">
    <property type="entry name" value="MarR_2"/>
    <property type="match status" value="1"/>
</dbReference>
<evidence type="ECO:0000256" key="1">
    <source>
        <dbReference type="SAM" id="MobiDB-lite"/>
    </source>
</evidence>
<evidence type="ECO:0000313" key="3">
    <source>
        <dbReference type="EMBL" id="QJR37929.1"/>
    </source>
</evidence>
<feature type="region of interest" description="Disordered" evidence="1">
    <location>
        <begin position="1"/>
        <end position="36"/>
    </location>
</feature>
<dbReference type="PRINTS" id="PR00598">
    <property type="entry name" value="HTHMARR"/>
</dbReference>
<dbReference type="GO" id="GO:0003700">
    <property type="term" value="F:DNA-binding transcription factor activity"/>
    <property type="evidence" value="ECO:0007669"/>
    <property type="project" value="InterPro"/>
</dbReference>
<dbReference type="InterPro" id="IPR000835">
    <property type="entry name" value="HTH_MarR-typ"/>
</dbReference>
<feature type="domain" description="HTH marR-type" evidence="2">
    <location>
        <begin position="60"/>
        <end position="159"/>
    </location>
</feature>
<dbReference type="Gene3D" id="1.10.10.10">
    <property type="entry name" value="Winged helix-like DNA-binding domain superfamily/Winged helix DNA-binding domain"/>
    <property type="match status" value="1"/>
</dbReference>
<name>A0A6M4IW44_9BACT</name>
<dbReference type="InterPro" id="IPR039422">
    <property type="entry name" value="MarR/SlyA-like"/>
</dbReference>
<dbReference type="AlphaFoldDB" id="A0A6M4IW44"/>
<dbReference type="GO" id="GO:0006950">
    <property type="term" value="P:response to stress"/>
    <property type="evidence" value="ECO:0007669"/>
    <property type="project" value="TreeGrafter"/>
</dbReference>
<dbReference type="Proteomes" id="UP000500938">
    <property type="component" value="Chromosome"/>
</dbReference>
<dbReference type="PANTHER" id="PTHR33164:SF106">
    <property type="entry name" value="TRANSCRIPTIONAL REGULATORY PROTEIN"/>
    <property type="match status" value="1"/>
</dbReference>
<dbReference type="SMART" id="SM00347">
    <property type="entry name" value="HTH_MARR"/>
    <property type="match status" value="1"/>
</dbReference>
<proteinExistence type="predicted"/>
<reference evidence="3 4" key="1">
    <citation type="submission" date="2020-05" db="EMBL/GenBank/DDBJ databases">
        <title>Complete genome sequence of Gemmatimonas greenlandica TET16.</title>
        <authorList>
            <person name="Zeng Y."/>
        </authorList>
    </citation>
    <scope>NUCLEOTIDE SEQUENCE [LARGE SCALE GENOMIC DNA]</scope>
    <source>
        <strain evidence="3 4">TET16</strain>
    </source>
</reference>